<dbReference type="SUPFAM" id="SSF50978">
    <property type="entry name" value="WD40 repeat-like"/>
    <property type="match status" value="1"/>
</dbReference>
<evidence type="ECO:0000313" key="7">
    <source>
        <dbReference type="Proteomes" id="UP000316603"/>
    </source>
</evidence>
<feature type="region of interest" description="Disordered" evidence="4">
    <location>
        <begin position="41"/>
        <end position="62"/>
    </location>
</feature>
<feature type="repeat" description="WD" evidence="3">
    <location>
        <begin position="202"/>
        <end position="243"/>
    </location>
</feature>
<feature type="repeat" description="WD" evidence="3">
    <location>
        <begin position="152"/>
        <end position="184"/>
    </location>
</feature>
<name>A0A561TLJ1_9ACTN</name>
<keyword evidence="2" id="KW-0677">Repeat</keyword>
<dbReference type="PANTHER" id="PTHR44019:SF8">
    <property type="entry name" value="POC1 CENTRIOLAR PROTEIN HOMOLOG"/>
    <property type="match status" value="1"/>
</dbReference>
<evidence type="ECO:0000256" key="4">
    <source>
        <dbReference type="SAM" id="MobiDB-lite"/>
    </source>
</evidence>
<keyword evidence="5" id="KW-1133">Transmembrane helix</keyword>
<keyword evidence="5" id="KW-0812">Transmembrane</keyword>
<proteinExistence type="predicted"/>
<dbReference type="AlphaFoldDB" id="A0A561TLJ1"/>
<evidence type="ECO:0000256" key="1">
    <source>
        <dbReference type="ARBA" id="ARBA00022574"/>
    </source>
</evidence>
<feature type="repeat" description="WD" evidence="3">
    <location>
        <begin position="346"/>
        <end position="368"/>
    </location>
</feature>
<keyword evidence="7" id="KW-1185">Reference proteome</keyword>
<sequence>MPSSSRLLIRALEGIGKPETIAEPVHPQRYTHLAALAAQPPRPDADAATWRADRSAGPGKPSRLRARTVSVLVLLGGLTAGTTAGFWAGWTSRPDTPYGESAAPAQVEQVFDVGSAATGAAFGPDGTLAVGTASGSVTVLDAHRPESRTQLPGGDSGPITRTVFSPEGGVLAAGSEDGTVRLWDRPTRGPEHPIAVLPMREDGEYGGAVNDLAYSPDGRILAVASSTSTVRIWDVSDPENPEPLATPSRDHAVTRLAFSPRGTILAVGSTDGTVQLWDIKEPDDPRIIEGGRAVTDASVTALTFSADRKSLAVGNSRGSVQLWDVSDPRSPRKVNAARAVGYTNELSFNAPGYVLAASNSDGTVRLWEDLDDLMNPRVLTRETDQGELSSVAFATGDDENTLVVTGTDGSVQLWKA</sequence>
<dbReference type="Gene3D" id="2.130.10.10">
    <property type="entry name" value="YVTN repeat-like/Quinoprotein amine dehydrogenase"/>
    <property type="match status" value="2"/>
</dbReference>
<dbReference type="InterPro" id="IPR015943">
    <property type="entry name" value="WD40/YVTN_repeat-like_dom_sf"/>
</dbReference>
<dbReference type="PRINTS" id="PR00320">
    <property type="entry name" value="GPROTEINBRPT"/>
</dbReference>
<feature type="repeat" description="WD" evidence="3">
    <location>
        <begin position="381"/>
        <end position="416"/>
    </location>
</feature>
<evidence type="ECO:0000256" key="5">
    <source>
        <dbReference type="SAM" id="Phobius"/>
    </source>
</evidence>
<keyword evidence="5" id="KW-0472">Membrane</keyword>
<accession>A0A561TLJ1</accession>
<dbReference type="InterPro" id="IPR001680">
    <property type="entry name" value="WD40_rpt"/>
</dbReference>
<gene>
    <name evidence="6" type="ORF">FHX78_115043</name>
</gene>
<dbReference type="PROSITE" id="PS50294">
    <property type="entry name" value="WD_REPEATS_REGION"/>
    <property type="match status" value="4"/>
</dbReference>
<protein>
    <submittedName>
        <fullName evidence="6">WD domain G-beta repeat uncharacterized protein</fullName>
    </submittedName>
</protein>
<organism evidence="6 7">
    <name type="scientific">Streptomyces capillispiralis</name>
    <dbReference type="NCBI Taxonomy" id="68182"/>
    <lineage>
        <taxon>Bacteria</taxon>
        <taxon>Bacillati</taxon>
        <taxon>Actinomycetota</taxon>
        <taxon>Actinomycetes</taxon>
        <taxon>Kitasatosporales</taxon>
        <taxon>Streptomycetaceae</taxon>
        <taxon>Streptomyces</taxon>
    </lineage>
</organism>
<dbReference type="EMBL" id="VIWV01000001">
    <property type="protein sequence ID" value="TWF88025.1"/>
    <property type="molecule type" value="Genomic_DNA"/>
</dbReference>
<dbReference type="InterPro" id="IPR020472">
    <property type="entry name" value="WD40_PAC1"/>
</dbReference>
<evidence type="ECO:0000256" key="3">
    <source>
        <dbReference type="PROSITE-ProRule" id="PRU00221"/>
    </source>
</evidence>
<dbReference type="Proteomes" id="UP000316603">
    <property type="component" value="Unassembled WGS sequence"/>
</dbReference>
<comment type="caution">
    <text evidence="6">The sequence shown here is derived from an EMBL/GenBank/DDBJ whole genome shotgun (WGS) entry which is preliminary data.</text>
</comment>
<feature type="transmembrane region" description="Helical" evidence="5">
    <location>
        <begin position="69"/>
        <end position="90"/>
    </location>
</feature>
<evidence type="ECO:0000256" key="2">
    <source>
        <dbReference type="ARBA" id="ARBA00022737"/>
    </source>
</evidence>
<reference evidence="6 7" key="1">
    <citation type="submission" date="2019-06" db="EMBL/GenBank/DDBJ databases">
        <title>Sequencing the genomes of 1000 actinobacteria strains.</title>
        <authorList>
            <person name="Klenk H.-P."/>
        </authorList>
    </citation>
    <scope>NUCLEOTIDE SEQUENCE [LARGE SCALE GENOMIC DNA]</scope>
    <source>
        <strain evidence="6 7">DSM 41695</strain>
    </source>
</reference>
<dbReference type="InterPro" id="IPR036322">
    <property type="entry name" value="WD40_repeat_dom_sf"/>
</dbReference>
<feature type="repeat" description="WD" evidence="3">
    <location>
        <begin position="299"/>
        <end position="333"/>
    </location>
</feature>
<evidence type="ECO:0000313" key="6">
    <source>
        <dbReference type="EMBL" id="TWF88025.1"/>
    </source>
</evidence>
<dbReference type="Pfam" id="PF00400">
    <property type="entry name" value="WD40"/>
    <property type="match status" value="5"/>
</dbReference>
<keyword evidence="1 3" id="KW-0853">WD repeat</keyword>
<dbReference type="InterPro" id="IPR050505">
    <property type="entry name" value="WDR55/POC1"/>
</dbReference>
<dbReference type="OrthoDB" id="134501at2"/>
<dbReference type="PANTHER" id="PTHR44019">
    <property type="entry name" value="WD REPEAT-CONTAINING PROTEIN 55"/>
    <property type="match status" value="1"/>
</dbReference>
<dbReference type="SMART" id="SM00320">
    <property type="entry name" value="WD40"/>
    <property type="match status" value="7"/>
</dbReference>
<dbReference type="CDD" id="cd00200">
    <property type="entry name" value="WD40"/>
    <property type="match status" value="1"/>
</dbReference>
<dbReference type="PROSITE" id="PS50082">
    <property type="entry name" value="WD_REPEATS_2"/>
    <property type="match status" value="6"/>
</dbReference>
<feature type="repeat" description="WD" evidence="3">
    <location>
        <begin position="246"/>
        <end position="287"/>
    </location>
</feature>